<feature type="transmembrane region" description="Helical" evidence="1">
    <location>
        <begin position="21"/>
        <end position="41"/>
    </location>
</feature>
<keyword evidence="1" id="KW-0472">Membrane</keyword>
<keyword evidence="3" id="KW-1185">Reference proteome</keyword>
<evidence type="ECO:0000256" key="1">
    <source>
        <dbReference type="SAM" id="Phobius"/>
    </source>
</evidence>
<proteinExistence type="predicted"/>
<organism evidence="2 3">
    <name type="scientific">Marchantia polymorpha</name>
    <name type="common">Common liverwort</name>
    <name type="synonym">Marchantia aquatica</name>
    <dbReference type="NCBI Taxonomy" id="3197"/>
    <lineage>
        <taxon>Eukaryota</taxon>
        <taxon>Viridiplantae</taxon>
        <taxon>Streptophyta</taxon>
        <taxon>Embryophyta</taxon>
        <taxon>Marchantiophyta</taxon>
        <taxon>Marchantiopsida</taxon>
        <taxon>Marchantiidae</taxon>
        <taxon>Marchantiales</taxon>
        <taxon>Marchantiaceae</taxon>
        <taxon>Marchantia</taxon>
    </lineage>
</organism>
<feature type="transmembrane region" description="Helical" evidence="1">
    <location>
        <begin position="75"/>
        <end position="96"/>
    </location>
</feature>
<keyword evidence="1" id="KW-1133">Transmembrane helix</keyword>
<accession>A0A2R6W1N0</accession>
<name>A0A2R6W1N0_MARPO</name>
<keyword evidence="1" id="KW-0812">Transmembrane</keyword>
<evidence type="ECO:0000313" key="2">
    <source>
        <dbReference type="EMBL" id="PTQ27758.1"/>
    </source>
</evidence>
<evidence type="ECO:0000313" key="3">
    <source>
        <dbReference type="Proteomes" id="UP000244005"/>
    </source>
</evidence>
<protein>
    <submittedName>
        <fullName evidence="2">Uncharacterized protein</fullName>
    </submittedName>
</protein>
<sequence>MGEMGGGISPSPSRFMIGENSTFVSLSTSTGFFVLLLLVSGNSLERSTSLSNVVLIFEFSENRLSEVSMSKNTSILISLSFSGSLFFCSLVLRAIFPNPTSRFGLWDLVLPCIYRLVNRPYLSTQIPHNPCSQLIAKRTRLEQHLTEHQIKKNLNFKPAVHNHPHKQLFDIPIHQPKIKFSKLLHHIIENNRNKKRFTHLLLLSPSLTSNFRTFTHLAPGRRTIYVSFYLPPLAL</sequence>
<gene>
    <name evidence="2" type="ORF">MARPO_0184s0001</name>
</gene>
<dbReference type="EMBL" id="KZ772853">
    <property type="protein sequence ID" value="PTQ27758.1"/>
    <property type="molecule type" value="Genomic_DNA"/>
</dbReference>
<dbReference type="AlphaFoldDB" id="A0A2R6W1N0"/>
<reference evidence="3" key="1">
    <citation type="journal article" date="2017" name="Cell">
        <title>Insights into land plant evolution garnered from the Marchantia polymorpha genome.</title>
        <authorList>
            <person name="Bowman J.L."/>
            <person name="Kohchi T."/>
            <person name="Yamato K.T."/>
            <person name="Jenkins J."/>
            <person name="Shu S."/>
            <person name="Ishizaki K."/>
            <person name="Yamaoka S."/>
            <person name="Nishihama R."/>
            <person name="Nakamura Y."/>
            <person name="Berger F."/>
            <person name="Adam C."/>
            <person name="Aki S.S."/>
            <person name="Althoff F."/>
            <person name="Araki T."/>
            <person name="Arteaga-Vazquez M.A."/>
            <person name="Balasubrmanian S."/>
            <person name="Barry K."/>
            <person name="Bauer D."/>
            <person name="Boehm C.R."/>
            <person name="Briginshaw L."/>
            <person name="Caballero-Perez J."/>
            <person name="Catarino B."/>
            <person name="Chen F."/>
            <person name="Chiyoda S."/>
            <person name="Chovatia M."/>
            <person name="Davies K.M."/>
            <person name="Delmans M."/>
            <person name="Demura T."/>
            <person name="Dierschke T."/>
            <person name="Dolan L."/>
            <person name="Dorantes-Acosta A.E."/>
            <person name="Eklund D.M."/>
            <person name="Florent S.N."/>
            <person name="Flores-Sandoval E."/>
            <person name="Fujiyama A."/>
            <person name="Fukuzawa H."/>
            <person name="Galik B."/>
            <person name="Grimanelli D."/>
            <person name="Grimwood J."/>
            <person name="Grossniklaus U."/>
            <person name="Hamada T."/>
            <person name="Haseloff J."/>
            <person name="Hetherington A.J."/>
            <person name="Higo A."/>
            <person name="Hirakawa Y."/>
            <person name="Hundley H.N."/>
            <person name="Ikeda Y."/>
            <person name="Inoue K."/>
            <person name="Inoue S.I."/>
            <person name="Ishida S."/>
            <person name="Jia Q."/>
            <person name="Kakita M."/>
            <person name="Kanazawa T."/>
            <person name="Kawai Y."/>
            <person name="Kawashima T."/>
            <person name="Kennedy M."/>
            <person name="Kinose K."/>
            <person name="Kinoshita T."/>
            <person name="Kohara Y."/>
            <person name="Koide E."/>
            <person name="Komatsu K."/>
            <person name="Kopischke S."/>
            <person name="Kubo M."/>
            <person name="Kyozuka J."/>
            <person name="Lagercrantz U."/>
            <person name="Lin S.S."/>
            <person name="Lindquist E."/>
            <person name="Lipzen A.M."/>
            <person name="Lu C.W."/>
            <person name="De Luna E."/>
            <person name="Martienssen R.A."/>
            <person name="Minamino N."/>
            <person name="Mizutani M."/>
            <person name="Mizutani M."/>
            <person name="Mochizuki N."/>
            <person name="Monte I."/>
            <person name="Mosher R."/>
            <person name="Nagasaki H."/>
            <person name="Nakagami H."/>
            <person name="Naramoto S."/>
            <person name="Nishitani K."/>
            <person name="Ohtani M."/>
            <person name="Okamoto T."/>
            <person name="Okumura M."/>
            <person name="Phillips J."/>
            <person name="Pollak B."/>
            <person name="Reinders A."/>
            <person name="Rovekamp M."/>
            <person name="Sano R."/>
            <person name="Sawa S."/>
            <person name="Schmid M.W."/>
            <person name="Shirakawa M."/>
            <person name="Solano R."/>
            <person name="Spunde A."/>
            <person name="Suetsugu N."/>
            <person name="Sugano S."/>
            <person name="Sugiyama A."/>
            <person name="Sun R."/>
            <person name="Suzuki Y."/>
            <person name="Takenaka M."/>
            <person name="Takezawa D."/>
            <person name="Tomogane H."/>
            <person name="Tsuzuki M."/>
            <person name="Ueda T."/>
            <person name="Umeda M."/>
            <person name="Ward J.M."/>
            <person name="Watanabe Y."/>
            <person name="Yazaki K."/>
            <person name="Yokoyama R."/>
            <person name="Yoshitake Y."/>
            <person name="Yotsui I."/>
            <person name="Zachgo S."/>
            <person name="Schmutz J."/>
        </authorList>
    </citation>
    <scope>NUCLEOTIDE SEQUENCE [LARGE SCALE GENOMIC DNA]</scope>
    <source>
        <strain evidence="3">Tak-1</strain>
    </source>
</reference>
<dbReference type="Proteomes" id="UP000244005">
    <property type="component" value="Unassembled WGS sequence"/>
</dbReference>